<reference evidence="2 3" key="1">
    <citation type="submission" date="2022-11" db="EMBL/GenBank/DDBJ databases">
        <title>Genome sequencing of Acetobacter type strain.</title>
        <authorList>
            <person name="Heo J."/>
            <person name="Lee D."/>
            <person name="Han B.-H."/>
            <person name="Hong S.-B."/>
            <person name="Kwon S.-W."/>
        </authorList>
    </citation>
    <scope>NUCLEOTIDE SEQUENCE [LARGE SCALE GENOMIC DNA]</scope>
    <source>
        <strain evidence="2 3">KACC 21251</strain>
    </source>
</reference>
<feature type="transmembrane region" description="Helical" evidence="1">
    <location>
        <begin position="289"/>
        <end position="306"/>
    </location>
</feature>
<protein>
    <recommendedName>
        <fullName evidence="4">Glycosyltransferase RgtA/B/C/D-like domain-containing protein</fullName>
    </recommendedName>
</protein>
<accession>A0ABT3Q742</accession>
<keyword evidence="1" id="KW-0812">Transmembrane</keyword>
<feature type="transmembrane region" description="Helical" evidence="1">
    <location>
        <begin position="256"/>
        <end position="277"/>
    </location>
</feature>
<keyword evidence="1" id="KW-1133">Transmembrane helix</keyword>
<name>A0ABT3Q742_9PROT</name>
<evidence type="ECO:0008006" key="4">
    <source>
        <dbReference type="Google" id="ProtNLM"/>
    </source>
</evidence>
<feature type="transmembrane region" description="Helical" evidence="1">
    <location>
        <begin position="344"/>
        <end position="362"/>
    </location>
</feature>
<feature type="transmembrane region" description="Helical" evidence="1">
    <location>
        <begin position="214"/>
        <end position="235"/>
    </location>
</feature>
<feature type="transmembrane region" description="Helical" evidence="1">
    <location>
        <begin position="12"/>
        <end position="36"/>
    </location>
</feature>
<dbReference type="RefSeq" id="WP_166121268.1">
    <property type="nucleotide sequence ID" value="NZ_JAPIUX010000004.1"/>
</dbReference>
<sequence length="497" mass="54615">MVPAPFKQSRKASVWYLLAFVVLSGFYTLLAATLPFNSDSVSALLEARDILHGNILLHGWDLSTEPYYVTEILPYSVVAGVAGWHLSFYYLVPAALLAGMVLLAFRLCRELAPQGAWCFLVLVAAPTAFGVQVMLIPCIHMGAYVGVLLCWLLVLAQKKQERPALWGVFVALLCLLLFSDDIVKYCFVFPVLGAAVLQGVQTWRLQKSRPAENWRLVACVLVALPLASGLKSVLAHNGGFHVPGLWTMSFAGQERIGYNFSVLVSGVLHFFGAYFFGKDFSLHGSGNELFHLAVLGAALAGVVRLVRSRSIRFDLFDYAALLCMGIMVGAFMLSQLPIDDASTRYLVFPYVMMALLLARHTVLPAVGRAMCLACAAVYAVLSMPAPVLHFWQTNRNFPINMELARRGLTQGFAPYWSAAVNSLPNPVRIAPVTFGAEIKPFHFLSRRDWYTQGGTFFLCETPAQAAQAQARFGPASTVETVDGHLLLVWNRSLTVPD</sequence>
<dbReference type="Proteomes" id="UP001526446">
    <property type="component" value="Unassembled WGS sequence"/>
</dbReference>
<feature type="transmembrane region" description="Helical" evidence="1">
    <location>
        <begin position="139"/>
        <end position="156"/>
    </location>
</feature>
<keyword evidence="3" id="KW-1185">Reference proteome</keyword>
<feature type="transmembrane region" description="Helical" evidence="1">
    <location>
        <begin position="115"/>
        <end position="133"/>
    </location>
</feature>
<organism evidence="2 3">
    <name type="scientific">Acetobacter farinalis</name>
    <dbReference type="NCBI Taxonomy" id="1260984"/>
    <lineage>
        <taxon>Bacteria</taxon>
        <taxon>Pseudomonadati</taxon>
        <taxon>Pseudomonadota</taxon>
        <taxon>Alphaproteobacteria</taxon>
        <taxon>Acetobacterales</taxon>
        <taxon>Acetobacteraceae</taxon>
        <taxon>Acetobacter</taxon>
    </lineage>
</organism>
<dbReference type="EMBL" id="JAPIUX010000004">
    <property type="protein sequence ID" value="MCX2561074.1"/>
    <property type="molecule type" value="Genomic_DNA"/>
</dbReference>
<feature type="transmembrane region" description="Helical" evidence="1">
    <location>
        <begin position="163"/>
        <end position="179"/>
    </location>
</feature>
<feature type="transmembrane region" description="Helical" evidence="1">
    <location>
        <begin position="88"/>
        <end position="108"/>
    </location>
</feature>
<keyword evidence="1" id="KW-0472">Membrane</keyword>
<gene>
    <name evidence="2" type="ORF">OQ252_06635</name>
</gene>
<proteinExistence type="predicted"/>
<feature type="transmembrane region" description="Helical" evidence="1">
    <location>
        <begin position="318"/>
        <end position="338"/>
    </location>
</feature>
<evidence type="ECO:0000313" key="2">
    <source>
        <dbReference type="EMBL" id="MCX2561074.1"/>
    </source>
</evidence>
<evidence type="ECO:0000313" key="3">
    <source>
        <dbReference type="Proteomes" id="UP001526446"/>
    </source>
</evidence>
<evidence type="ECO:0000256" key="1">
    <source>
        <dbReference type="SAM" id="Phobius"/>
    </source>
</evidence>
<comment type="caution">
    <text evidence="2">The sequence shown here is derived from an EMBL/GenBank/DDBJ whole genome shotgun (WGS) entry which is preliminary data.</text>
</comment>
<feature type="transmembrane region" description="Helical" evidence="1">
    <location>
        <begin position="369"/>
        <end position="391"/>
    </location>
</feature>